<feature type="region of interest" description="Disordered" evidence="1">
    <location>
        <begin position="58"/>
        <end position="86"/>
    </location>
</feature>
<evidence type="ECO:0000313" key="2">
    <source>
        <dbReference type="EMBL" id="POV97010.1"/>
    </source>
</evidence>
<reference evidence="2" key="1">
    <citation type="submission" date="2017-12" db="EMBL/GenBank/DDBJ databases">
        <title>Gene loss provides genomic basis for host adaptation in cereal stripe rust fungi.</title>
        <authorList>
            <person name="Xia C."/>
        </authorList>
    </citation>
    <scope>NUCLEOTIDE SEQUENCE [LARGE SCALE GENOMIC DNA]</scope>
    <source>
        <strain evidence="2">93-210</strain>
    </source>
</reference>
<dbReference type="AlphaFoldDB" id="A0A2S4UIC9"/>
<organism evidence="2 3">
    <name type="scientific">Puccinia striiformis</name>
    <dbReference type="NCBI Taxonomy" id="27350"/>
    <lineage>
        <taxon>Eukaryota</taxon>
        <taxon>Fungi</taxon>
        <taxon>Dikarya</taxon>
        <taxon>Basidiomycota</taxon>
        <taxon>Pucciniomycotina</taxon>
        <taxon>Pucciniomycetes</taxon>
        <taxon>Pucciniales</taxon>
        <taxon>Pucciniaceae</taxon>
        <taxon>Puccinia</taxon>
    </lineage>
</organism>
<gene>
    <name evidence="2" type="ORF">PSTT_15318</name>
</gene>
<dbReference type="EMBL" id="PKSL01000276">
    <property type="protein sequence ID" value="POV97010.1"/>
    <property type="molecule type" value="Genomic_DNA"/>
</dbReference>
<sequence length="86" mass="9254">IKSPEPVMQILSIASTIFACLSFFARVGAAPSLADQLDLTDMGVPDRGFSQYDKRGDKFGLDGLSDEADGNTSDPQYADEDFSSEN</sequence>
<evidence type="ECO:0000313" key="3">
    <source>
        <dbReference type="Proteomes" id="UP000239156"/>
    </source>
</evidence>
<dbReference type="VEuPathDB" id="FungiDB:PSHT_10614"/>
<protein>
    <submittedName>
        <fullName evidence="2">Uncharacterized protein</fullName>
    </submittedName>
</protein>
<evidence type="ECO:0000256" key="1">
    <source>
        <dbReference type="SAM" id="MobiDB-lite"/>
    </source>
</evidence>
<dbReference type="VEuPathDB" id="FungiDB:PSTT_15318"/>
<dbReference type="Proteomes" id="UP000239156">
    <property type="component" value="Unassembled WGS sequence"/>
</dbReference>
<accession>A0A2S4UIC9</accession>
<name>A0A2S4UIC9_9BASI</name>
<proteinExistence type="predicted"/>
<comment type="caution">
    <text evidence="2">The sequence shown here is derived from an EMBL/GenBank/DDBJ whole genome shotgun (WGS) entry which is preliminary data.</text>
</comment>
<keyword evidence="3" id="KW-1185">Reference proteome</keyword>
<feature type="non-terminal residue" evidence="2">
    <location>
        <position position="1"/>
    </location>
</feature>
<feature type="compositionally biased region" description="Acidic residues" evidence="1">
    <location>
        <begin position="77"/>
        <end position="86"/>
    </location>
</feature>